<evidence type="ECO:0000256" key="1">
    <source>
        <dbReference type="SAM" id="MobiDB-lite"/>
    </source>
</evidence>
<keyword evidence="3" id="KW-1185">Reference proteome</keyword>
<accession>A0AAE0EX34</accession>
<name>A0AAE0EX34_9CHLO</name>
<sequence>MPSWPTSPEYITSRNPAGLVPIVPKPWPPVSPVRQWPEGASVGSLAGAPVSAPVGTPMSTHAASAPEQRGPHTHMLQVMATKTIASYMTENRVSEPFQLPGPAGARVRVTLNVETLPYLREAAAGMRFALIQEHGVLFSSTRVAVHVDLEHNSEFIVQPQDLEKRVYIGRFKWLDPSKGEYLKLANAFDHLKLTEIPIDFHFWSPTS</sequence>
<proteinExistence type="predicted"/>
<dbReference type="EMBL" id="LGRX02032688">
    <property type="protein sequence ID" value="KAK3243713.1"/>
    <property type="molecule type" value="Genomic_DNA"/>
</dbReference>
<comment type="caution">
    <text evidence="2">The sequence shown here is derived from an EMBL/GenBank/DDBJ whole genome shotgun (WGS) entry which is preliminary data.</text>
</comment>
<evidence type="ECO:0000313" key="3">
    <source>
        <dbReference type="Proteomes" id="UP001190700"/>
    </source>
</evidence>
<protein>
    <submittedName>
        <fullName evidence="2">Uncharacterized protein</fullName>
    </submittedName>
</protein>
<reference evidence="2 3" key="1">
    <citation type="journal article" date="2015" name="Genome Biol. Evol.">
        <title>Comparative Genomics of a Bacterivorous Green Alga Reveals Evolutionary Causalities and Consequences of Phago-Mixotrophic Mode of Nutrition.</title>
        <authorList>
            <person name="Burns J.A."/>
            <person name="Paasch A."/>
            <person name="Narechania A."/>
            <person name="Kim E."/>
        </authorList>
    </citation>
    <scope>NUCLEOTIDE SEQUENCE [LARGE SCALE GENOMIC DNA]</scope>
    <source>
        <strain evidence="2 3">PLY_AMNH</strain>
    </source>
</reference>
<dbReference type="Proteomes" id="UP001190700">
    <property type="component" value="Unassembled WGS sequence"/>
</dbReference>
<gene>
    <name evidence="2" type="ORF">CYMTET_46645</name>
</gene>
<dbReference type="AlphaFoldDB" id="A0AAE0EX34"/>
<evidence type="ECO:0000313" key="2">
    <source>
        <dbReference type="EMBL" id="KAK3243713.1"/>
    </source>
</evidence>
<feature type="region of interest" description="Disordered" evidence="1">
    <location>
        <begin position="47"/>
        <end position="71"/>
    </location>
</feature>
<organism evidence="2 3">
    <name type="scientific">Cymbomonas tetramitiformis</name>
    <dbReference type="NCBI Taxonomy" id="36881"/>
    <lineage>
        <taxon>Eukaryota</taxon>
        <taxon>Viridiplantae</taxon>
        <taxon>Chlorophyta</taxon>
        <taxon>Pyramimonadophyceae</taxon>
        <taxon>Pyramimonadales</taxon>
        <taxon>Pyramimonadaceae</taxon>
        <taxon>Cymbomonas</taxon>
    </lineage>
</organism>